<feature type="compositionally biased region" description="Polar residues" evidence="9">
    <location>
        <begin position="483"/>
        <end position="493"/>
    </location>
</feature>
<feature type="transmembrane region" description="Helical" evidence="10">
    <location>
        <begin position="195"/>
        <end position="218"/>
    </location>
</feature>
<dbReference type="InterPro" id="IPR007348">
    <property type="entry name" value="CopC_dom"/>
</dbReference>
<feature type="region of interest" description="Disordered" evidence="9">
    <location>
        <begin position="470"/>
        <end position="501"/>
    </location>
</feature>
<dbReference type="Pfam" id="PF05425">
    <property type="entry name" value="CopD"/>
    <property type="match status" value="1"/>
</dbReference>
<feature type="transmembrane region" description="Helical" evidence="10">
    <location>
        <begin position="230"/>
        <end position="249"/>
    </location>
</feature>
<feature type="domain" description="Copper resistance protein D" evidence="12">
    <location>
        <begin position="327"/>
        <end position="420"/>
    </location>
</feature>
<dbReference type="SUPFAM" id="SSF81296">
    <property type="entry name" value="E set domains"/>
    <property type="match status" value="1"/>
</dbReference>
<dbReference type="InterPro" id="IPR008457">
    <property type="entry name" value="Cu-R_CopD_dom"/>
</dbReference>
<evidence type="ECO:0000259" key="11">
    <source>
        <dbReference type="Pfam" id="PF04234"/>
    </source>
</evidence>
<reference evidence="14" key="1">
    <citation type="journal article" date="2019" name="Int. J. Syst. Evol. Microbiol.">
        <title>The Global Catalogue of Microorganisms (GCM) 10K type strain sequencing project: providing services to taxonomists for standard genome sequencing and annotation.</title>
        <authorList>
            <consortium name="The Broad Institute Genomics Platform"/>
            <consortium name="The Broad Institute Genome Sequencing Center for Infectious Disease"/>
            <person name="Wu L."/>
            <person name="Ma J."/>
        </authorList>
    </citation>
    <scope>NUCLEOTIDE SEQUENCE [LARGE SCALE GENOMIC DNA]</scope>
    <source>
        <strain evidence="14">CCM 7043</strain>
    </source>
</reference>
<dbReference type="PANTHER" id="PTHR34820:SF4">
    <property type="entry name" value="INNER MEMBRANE PROTEIN YEBZ"/>
    <property type="match status" value="1"/>
</dbReference>
<feature type="transmembrane region" description="Helical" evidence="10">
    <location>
        <begin position="256"/>
        <end position="274"/>
    </location>
</feature>
<organism evidence="13 14">
    <name type="scientific">Pseudonocardia yunnanensis</name>
    <dbReference type="NCBI Taxonomy" id="58107"/>
    <lineage>
        <taxon>Bacteria</taxon>
        <taxon>Bacillati</taxon>
        <taxon>Actinomycetota</taxon>
        <taxon>Actinomycetes</taxon>
        <taxon>Pseudonocardiales</taxon>
        <taxon>Pseudonocardiaceae</taxon>
        <taxon>Pseudonocardia</taxon>
    </lineage>
</organism>
<gene>
    <name evidence="13" type="ORF">ACFSJD_07660</name>
</gene>
<evidence type="ECO:0000256" key="3">
    <source>
        <dbReference type="ARBA" id="ARBA00022692"/>
    </source>
</evidence>
<evidence type="ECO:0000256" key="10">
    <source>
        <dbReference type="SAM" id="Phobius"/>
    </source>
</evidence>
<dbReference type="PANTHER" id="PTHR34820">
    <property type="entry name" value="INNER MEMBRANE PROTEIN YEBZ"/>
    <property type="match status" value="1"/>
</dbReference>
<accession>A0ABW4EP74</accession>
<name>A0ABW4EP74_9PSEU</name>
<keyword evidence="14" id="KW-1185">Reference proteome</keyword>
<evidence type="ECO:0000256" key="1">
    <source>
        <dbReference type="ARBA" id="ARBA00004651"/>
    </source>
</evidence>
<keyword evidence="4" id="KW-0479">Metal-binding</keyword>
<protein>
    <submittedName>
        <fullName evidence="13">Copper resistance CopC/CopD family protein</fullName>
    </submittedName>
</protein>
<evidence type="ECO:0000256" key="5">
    <source>
        <dbReference type="ARBA" id="ARBA00022729"/>
    </source>
</evidence>
<feature type="domain" description="CopC" evidence="11">
    <location>
        <begin position="39"/>
        <end position="134"/>
    </location>
</feature>
<feature type="transmembrane region" description="Helical" evidence="10">
    <location>
        <begin position="403"/>
        <end position="423"/>
    </location>
</feature>
<keyword evidence="6 10" id="KW-1133">Transmembrane helix</keyword>
<feature type="transmembrane region" description="Helical" evidence="10">
    <location>
        <begin position="156"/>
        <end position="174"/>
    </location>
</feature>
<dbReference type="EMBL" id="JBHUCO010000008">
    <property type="protein sequence ID" value="MFD1517356.1"/>
    <property type="molecule type" value="Genomic_DNA"/>
</dbReference>
<feature type="transmembrane region" description="Helical" evidence="10">
    <location>
        <begin position="328"/>
        <end position="350"/>
    </location>
</feature>
<keyword evidence="7" id="KW-0186">Copper</keyword>
<keyword evidence="2" id="KW-1003">Cell membrane</keyword>
<evidence type="ECO:0000313" key="13">
    <source>
        <dbReference type="EMBL" id="MFD1517356.1"/>
    </source>
</evidence>
<feature type="transmembrane region" description="Helical" evidence="10">
    <location>
        <begin position="362"/>
        <end position="383"/>
    </location>
</feature>
<evidence type="ECO:0000259" key="12">
    <source>
        <dbReference type="Pfam" id="PF05425"/>
    </source>
</evidence>
<dbReference type="InterPro" id="IPR014756">
    <property type="entry name" value="Ig_E-set"/>
</dbReference>
<evidence type="ECO:0000256" key="8">
    <source>
        <dbReference type="ARBA" id="ARBA00023136"/>
    </source>
</evidence>
<evidence type="ECO:0000256" key="2">
    <source>
        <dbReference type="ARBA" id="ARBA00022475"/>
    </source>
</evidence>
<evidence type="ECO:0000256" key="7">
    <source>
        <dbReference type="ARBA" id="ARBA00023008"/>
    </source>
</evidence>
<evidence type="ECO:0000313" key="14">
    <source>
        <dbReference type="Proteomes" id="UP001597114"/>
    </source>
</evidence>
<feature type="transmembrane region" description="Helical" evidence="10">
    <location>
        <begin position="286"/>
        <end position="308"/>
    </location>
</feature>
<evidence type="ECO:0000256" key="6">
    <source>
        <dbReference type="ARBA" id="ARBA00022989"/>
    </source>
</evidence>
<sequence>MSTAAPDFIGTRRRPRGVLLGLLVALLWLVLPAPAASAHAYLLASTPPDGYAVPTSPTALSLDFDQSVSISVAPLELTDTVGEPHSVGPAMLSLGGRRLSALVPARLPNGGYRIRWEVTADDGDLVSGTITFTVGPGAIAPAGGSGAVVESPVVVVARWALFAGLALALGGLAGDRLTGRVLHEVDADRAARPRPLIIVGAGLGAVAAVVLAGAQVGLNLGQLVSTRPGRVLGVEILAFALTAALAGLGRRHRGPIVWTSVAVALLVVVVAEGLRAHPHEDSPILGTALTIAHLLAAGIWIGTLVHVLRVAHRWRDRVGWTRLLIHDYARLALILVAVVVATGAAEAIIVLPTPASLITTRYGLVLLAKVALIAVVLAIATLARRRLRHSIRAAAGQPLGRAVRVEAAGLVGVLAATAVLVSVTPAGPSSTDLAAPPPPVGPVVPVGTLAGQITVNASASAGQLVIRMSSPDRDDLGTDDTGPANTGSDNTPVVAQGGANGDGAAPADYRISALLTAPGAAPAALKLRGCGPGCFTSPVTWQPGNDQLRLTVSAAPWSGGTATLDIPWPATSDPTLLPAVLVAMRGVKQMTVHQAVTSNYTGDPGAETPLSFSGTDYLATEPYGRGGGKPVILTSRPEETEIGLGFPGGIAIRLSLGPDHRILHEVATTPNHLITTTFEYPPDARP</sequence>
<comment type="subcellular location">
    <subcellularLocation>
        <location evidence="1">Cell membrane</location>
        <topology evidence="1">Multi-pass membrane protein</topology>
    </subcellularLocation>
</comment>
<dbReference type="RefSeq" id="WP_344722724.1">
    <property type="nucleotide sequence ID" value="NZ_BAAAUS010000013.1"/>
</dbReference>
<keyword evidence="5" id="KW-0732">Signal</keyword>
<dbReference type="Proteomes" id="UP001597114">
    <property type="component" value="Unassembled WGS sequence"/>
</dbReference>
<dbReference type="Gene3D" id="2.60.40.1220">
    <property type="match status" value="1"/>
</dbReference>
<evidence type="ECO:0000256" key="9">
    <source>
        <dbReference type="SAM" id="MobiDB-lite"/>
    </source>
</evidence>
<keyword evidence="3 10" id="KW-0812">Transmembrane</keyword>
<comment type="caution">
    <text evidence="13">The sequence shown here is derived from an EMBL/GenBank/DDBJ whole genome shotgun (WGS) entry which is preliminary data.</text>
</comment>
<keyword evidence="8 10" id="KW-0472">Membrane</keyword>
<proteinExistence type="predicted"/>
<evidence type="ECO:0000256" key="4">
    <source>
        <dbReference type="ARBA" id="ARBA00022723"/>
    </source>
</evidence>
<dbReference type="Pfam" id="PF04234">
    <property type="entry name" value="CopC"/>
    <property type="match status" value="1"/>
</dbReference>
<dbReference type="InterPro" id="IPR032694">
    <property type="entry name" value="CopC/D"/>
</dbReference>
<dbReference type="InterPro" id="IPR014755">
    <property type="entry name" value="Cu-Rt/internalin_Ig-like"/>
</dbReference>